<protein>
    <recommendedName>
        <fullName evidence="5">CDAN1-interacting nuclease 1</fullName>
    </recommendedName>
</protein>
<dbReference type="Pfam" id="PF14811">
    <property type="entry name" value="TPD"/>
    <property type="match status" value="1"/>
</dbReference>
<keyword evidence="4" id="KW-0539">Nucleus</keyword>
<sequence length="102" mass="11193">MPVPLLVGGRAVHWIDSKATFGDLASHNEYSSHQFSAYLNRFDAGLVIYWFGFVDEVAALDPRILVLDHFPEDCRLMQGSGSPTLARRAAPSEVEAASATEQ</sequence>
<organism evidence="7">
    <name type="scientific">Phaeocystis antarctica</name>
    <dbReference type="NCBI Taxonomy" id="33657"/>
    <lineage>
        <taxon>Eukaryota</taxon>
        <taxon>Haptista</taxon>
        <taxon>Haptophyta</taxon>
        <taxon>Prymnesiophyceae</taxon>
        <taxon>Phaeocystales</taxon>
        <taxon>Phaeocystaceae</taxon>
        <taxon>Phaeocystis</taxon>
    </lineage>
</organism>
<accession>A0A7S0EY83</accession>
<evidence type="ECO:0000256" key="3">
    <source>
        <dbReference type="ARBA" id="ARBA00022490"/>
    </source>
</evidence>
<dbReference type="PANTHER" id="PTHR31661:SF1">
    <property type="entry name" value="CDAN1-INTERACTING NUCLEASE 1"/>
    <property type="match status" value="1"/>
</dbReference>
<feature type="region of interest" description="Disordered" evidence="6">
    <location>
        <begin position="80"/>
        <end position="102"/>
    </location>
</feature>
<dbReference type="AlphaFoldDB" id="A0A7S0EY83"/>
<comment type="subcellular location">
    <subcellularLocation>
        <location evidence="2">Cytoplasm</location>
    </subcellularLocation>
    <subcellularLocation>
        <location evidence="1">Nucleus</location>
    </subcellularLocation>
</comment>
<evidence type="ECO:0000256" key="1">
    <source>
        <dbReference type="ARBA" id="ARBA00004123"/>
    </source>
</evidence>
<evidence type="ECO:0000256" key="4">
    <source>
        <dbReference type="ARBA" id="ARBA00023242"/>
    </source>
</evidence>
<dbReference type="InterPro" id="IPR029404">
    <property type="entry name" value="CDIN1"/>
</dbReference>
<dbReference type="GO" id="GO:0005634">
    <property type="term" value="C:nucleus"/>
    <property type="evidence" value="ECO:0007669"/>
    <property type="project" value="UniProtKB-SubCell"/>
</dbReference>
<dbReference type="EMBL" id="HBEP01025106">
    <property type="protein sequence ID" value="CAD8497118.1"/>
    <property type="molecule type" value="Transcribed_RNA"/>
</dbReference>
<reference evidence="7" key="1">
    <citation type="submission" date="2021-01" db="EMBL/GenBank/DDBJ databases">
        <authorList>
            <person name="Corre E."/>
            <person name="Pelletier E."/>
            <person name="Niang G."/>
            <person name="Scheremetjew M."/>
            <person name="Finn R."/>
            <person name="Kale V."/>
            <person name="Holt S."/>
            <person name="Cochrane G."/>
            <person name="Meng A."/>
            <person name="Brown T."/>
            <person name="Cohen L."/>
        </authorList>
    </citation>
    <scope>NUCLEOTIDE SEQUENCE</scope>
    <source>
        <strain evidence="7">CCMP1374</strain>
    </source>
</reference>
<proteinExistence type="predicted"/>
<dbReference type="PANTHER" id="PTHR31661">
    <property type="entry name" value="SIMILAR TO CDNA SEQUENCE BC052040"/>
    <property type="match status" value="1"/>
</dbReference>
<name>A0A7S0EY83_9EUKA</name>
<evidence type="ECO:0000256" key="2">
    <source>
        <dbReference type="ARBA" id="ARBA00004496"/>
    </source>
</evidence>
<keyword evidence="3" id="KW-0963">Cytoplasm</keyword>
<dbReference type="GO" id="GO:0005737">
    <property type="term" value="C:cytoplasm"/>
    <property type="evidence" value="ECO:0007669"/>
    <property type="project" value="UniProtKB-SubCell"/>
</dbReference>
<evidence type="ECO:0000313" key="7">
    <source>
        <dbReference type="EMBL" id="CAD8497118.1"/>
    </source>
</evidence>
<evidence type="ECO:0000256" key="6">
    <source>
        <dbReference type="SAM" id="MobiDB-lite"/>
    </source>
</evidence>
<gene>
    <name evidence="7" type="ORF">PANT1444_LOCUS14261</name>
</gene>
<evidence type="ECO:0000256" key="5">
    <source>
        <dbReference type="ARBA" id="ARBA00023480"/>
    </source>
</evidence>